<feature type="transmembrane region" description="Helical" evidence="5">
    <location>
        <begin position="159"/>
        <end position="182"/>
    </location>
</feature>
<comment type="similarity">
    <text evidence="5">Belongs to the class VI-like SAM-binding methyltransferase superfamily. Isoprenylcysteine carboxyl methyltransferase family.</text>
</comment>
<proteinExistence type="inferred from homology"/>
<reference evidence="7 8" key="1">
    <citation type="journal article" date="2012" name="Science">
        <title>The Paleozoic origin of enzymatic lignin decomposition reconstructed from 31 fungal genomes.</title>
        <authorList>
            <person name="Floudas D."/>
            <person name="Binder M."/>
            <person name="Riley R."/>
            <person name="Barry K."/>
            <person name="Blanchette R.A."/>
            <person name="Henrissat B."/>
            <person name="Martinez A.T."/>
            <person name="Otillar R."/>
            <person name="Spatafora J.W."/>
            <person name="Yadav J.S."/>
            <person name="Aerts A."/>
            <person name="Benoit I."/>
            <person name="Boyd A."/>
            <person name="Carlson A."/>
            <person name="Copeland A."/>
            <person name="Coutinho P.M."/>
            <person name="de Vries R.P."/>
            <person name="Ferreira P."/>
            <person name="Findley K."/>
            <person name="Foster B."/>
            <person name="Gaskell J."/>
            <person name="Glotzer D."/>
            <person name="Gorecki P."/>
            <person name="Heitman J."/>
            <person name="Hesse C."/>
            <person name="Hori C."/>
            <person name="Igarashi K."/>
            <person name="Jurgens J.A."/>
            <person name="Kallen N."/>
            <person name="Kersten P."/>
            <person name="Kohler A."/>
            <person name="Kuees U."/>
            <person name="Kumar T.K.A."/>
            <person name="Kuo A."/>
            <person name="LaButti K."/>
            <person name="Larrondo L.F."/>
            <person name="Lindquist E."/>
            <person name="Ling A."/>
            <person name="Lombard V."/>
            <person name="Lucas S."/>
            <person name="Lundell T."/>
            <person name="Martin R."/>
            <person name="McLaughlin D.J."/>
            <person name="Morgenstern I."/>
            <person name="Morin E."/>
            <person name="Murat C."/>
            <person name="Nagy L.G."/>
            <person name="Nolan M."/>
            <person name="Ohm R.A."/>
            <person name="Patyshakuliyeva A."/>
            <person name="Rokas A."/>
            <person name="Ruiz-Duenas F.J."/>
            <person name="Sabat G."/>
            <person name="Salamov A."/>
            <person name="Samejima M."/>
            <person name="Schmutz J."/>
            <person name="Slot J.C."/>
            <person name="St John F."/>
            <person name="Stenlid J."/>
            <person name="Sun H."/>
            <person name="Sun S."/>
            <person name="Syed K."/>
            <person name="Tsang A."/>
            <person name="Wiebenga A."/>
            <person name="Young D."/>
            <person name="Pisabarro A."/>
            <person name="Eastwood D.C."/>
            <person name="Martin F."/>
            <person name="Cullen D."/>
            <person name="Grigoriev I.V."/>
            <person name="Hibbett D.S."/>
        </authorList>
    </citation>
    <scope>NUCLEOTIDE SEQUENCE [LARGE SCALE GENOMIC DNA]</scope>
    <source>
        <strain evidence="7 8">MD-104</strain>
    </source>
</reference>
<keyword evidence="6" id="KW-0732">Signal</keyword>
<keyword evidence="4 5" id="KW-0472">Membrane</keyword>
<organism evidence="7 8">
    <name type="scientific">Wolfiporia cocos (strain MD-104)</name>
    <name type="common">Brown rot fungus</name>
    <dbReference type="NCBI Taxonomy" id="742152"/>
    <lineage>
        <taxon>Eukaryota</taxon>
        <taxon>Fungi</taxon>
        <taxon>Dikarya</taxon>
        <taxon>Basidiomycota</taxon>
        <taxon>Agaricomycotina</taxon>
        <taxon>Agaricomycetes</taxon>
        <taxon>Polyporales</taxon>
        <taxon>Phaeolaceae</taxon>
        <taxon>Wolfiporia</taxon>
    </lineage>
</organism>
<feature type="signal peptide" evidence="6">
    <location>
        <begin position="1"/>
        <end position="23"/>
    </location>
</feature>
<dbReference type="OrthoDB" id="422086at2759"/>
<comment type="catalytic activity">
    <reaction evidence="5">
        <text>[protein]-C-terminal S-[(2E,6E)-farnesyl]-L-cysteine + S-adenosyl-L-methionine = [protein]-C-terminal S-[(2E,6E)-farnesyl]-L-cysteine methyl ester + S-adenosyl-L-homocysteine</text>
        <dbReference type="Rhea" id="RHEA:21672"/>
        <dbReference type="Rhea" id="RHEA-COMP:12125"/>
        <dbReference type="Rhea" id="RHEA-COMP:12126"/>
        <dbReference type="ChEBI" id="CHEBI:57856"/>
        <dbReference type="ChEBI" id="CHEBI:59789"/>
        <dbReference type="ChEBI" id="CHEBI:90510"/>
        <dbReference type="ChEBI" id="CHEBI:90511"/>
        <dbReference type="EC" id="2.1.1.100"/>
    </reaction>
</comment>
<dbReference type="PANTHER" id="PTHR43847:SF1">
    <property type="entry name" value="BLL3993 PROTEIN"/>
    <property type="match status" value="1"/>
</dbReference>
<gene>
    <name evidence="7" type="ORF">WOLCODRAFT_110034</name>
</gene>
<dbReference type="GO" id="GO:0005789">
    <property type="term" value="C:endoplasmic reticulum membrane"/>
    <property type="evidence" value="ECO:0007669"/>
    <property type="project" value="UniProtKB-SubCell"/>
</dbReference>
<dbReference type="InterPro" id="IPR052527">
    <property type="entry name" value="Metal_cation-efflux_comp"/>
</dbReference>
<evidence type="ECO:0000313" key="8">
    <source>
        <dbReference type="Proteomes" id="UP000218811"/>
    </source>
</evidence>
<evidence type="ECO:0000256" key="1">
    <source>
        <dbReference type="ARBA" id="ARBA00004141"/>
    </source>
</evidence>
<feature type="chain" id="PRO_5013870834" description="Protein-S-isoprenylcysteine O-methyltransferase" evidence="6">
    <location>
        <begin position="24"/>
        <end position="245"/>
    </location>
</feature>
<dbReference type="GO" id="GO:0004671">
    <property type="term" value="F:protein C-terminal S-isoprenylcysteine carboxyl O-methyltransferase activity"/>
    <property type="evidence" value="ECO:0007669"/>
    <property type="project" value="UniProtKB-EC"/>
</dbReference>
<dbReference type="PANTHER" id="PTHR43847">
    <property type="entry name" value="BLL3993 PROTEIN"/>
    <property type="match status" value="1"/>
</dbReference>
<feature type="transmembrane region" description="Helical" evidence="5">
    <location>
        <begin position="194"/>
        <end position="212"/>
    </location>
</feature>
<keyword evidence="5" id="KW-0949">S-adenosyl-L-methionine</keyword>
<comment type="subcellular location">
    <subcellularLocation>
        <location evidence="5">Endoplasmic reticulum membrane</location>
        <topology evidence="5">Multi-pass membrane protein</topology>
    </subcellularLocation>
    <subcellularLocation>
        <location evidence="1">Membrane</location>
        <topology evidence="1">Multi-pass membrane protein</topology>
    </subcellularLocation>
</comment>
<keyword evidence="5" id="KW-0489">Methyltransferase</keyword>
<dbReference type="EC" id="2.1.1.100" evidence="5"/>
<keyword evidence="5" id="KW-0256">Endoplasmic reticulum</keyword>
<evidence type="ECO:0000256" key="6">
    <source>
        <dbReference type="SAM" id="SignalP"/>
    </source>
</evidence>
<dbReference type="Gene3D" id="1.20.120.1630">
    <property type="match status" value="1"/>
</dbReference>
<evidence type="ECO:0000256" key="2">
    <source>
        <dbReference type="ARBA" id="ARBA00022692"/>
    </source>
</evidence>
<dbReference type="AlphaFoldDB" id="A0A2H3JNE3"/>
<evidence type="ECO:0000256" key="5">
    <source>
        <dbReference type="RuleBase" id="RU362022"/>
    </source>
</evidence>
<dbReference type="OMA" id="RFFTWEL"/>
<dbReference type="STRING" id="742152.A0A2H3JNE3"/>
<dbReference type="GO" id="GO:0032259">
    <property type="term" value="P:methylation"/>
    <property type="evidence" value="ECO:0007669"/>
    <property type="project" value="UniProtKB-KW"/>
</dbReference>
<name>A0A2H3JNE3_WOLCO</name>
<keyword evidence="3 5" id="KW-1133">Transmembrane helix</keyword>
<keyword evidence="5" id="KW-0808">Transferase</keyword>
<dbReference type="Proteomes" id="UP000218811">
    <property type="component" value="Unassembled WGS sequence"/>
</dbReference>
<sequence length="245" mass="27022">MAMLSTHSLALHKIPLLILGAIGGHISVLELQTSTDAKERQKYGKDDFVTIARHYLVMKYKVVLWATAISETLVLLAANLPSSLSQRVLEFLTSNGVDSASRVQVTPAFLVGFSFVVFCGITRLVCFRTLGRHFTYSLTVRENHKLITSGPYSVVRHPAYTASVVGNIGMALVHLGSGSWWATSGALETLTGRVFAIIWLTTLVTVSISLIARTQKEDRVLKQEFGPQWDKWAGQTPYRLVPGVY</sequence>
<evidence type="ECO:0000313" key="7">
    <source>
        <dbReference type="EMBL" id="PCH37527.1"/>
    </source>
</evidence>
<dbReference type="InterPro" id="IPR007269">
    <property type="entry name" value="ICMT_MeTrfase"/>
</dbReference>
<dbReference type="EMBL" id="KB467931">
    <property type="protein sequence ID" value="PCH37527.1"/>
    <property type="molecule type" value="Genomic_DNA"/>
</dbReference>
<evidence type="ECO:0000256" key="4">
    <source>
        <dbReference type="ARBA" id="ARBA00023136"/>
    </source>
</evidence>
<evidence type="ECO:0000256" key="3">
    <source>
        <dbReference type="ARBA" id="ARBA00022989"/>
    </source>
</evidence>
<keyword evidence="2 5" id="KW-0812">Transmembrane</keyword>
<accession>A0A2H3JNE3</accession>
<protein>
    <recommendedName>
        <fullName evidence="5">Protein-S-isoprenylcysteine O-methyltransferase</fullName>
        <ecNumber evidence="5">2.1.1.100</ecNumber>
    </recommendedName>
</protein>
<feature type="transmembrane region" description="Helical" evidence="5">
    <location>
        <begin position="104"/>
        <end position="126"/>
    </location>
</feature>
<keyword evidence="8" id="KW-1185">Reference proteome</keyword>
<feature type="transmembrane region" description="Helical" evidence="5">
    <location>
        <begin position="62"/>
        <end position="84"/>
    </location>
</feature>
<dbReference type="Pfam" id="PF04140">
    <property type="entry name" value="ICMT"/>
    <property type="match status" value="1"/>
</dbReference>